<comment type="catalytic activity">
    <reaction evidence="1">
        <text>beta-D-fructose 1,6-bisphosphate = D-glyceraldehyde 3-phosphate + dihydroxyacetone phosphate</text>
        <dbReference type="Rhea" id="RHEA:14729"/>
        <dbReference type="ChEBI" id="CHEBI:32966"/>
        <dbReference type="ChEBI" id="CHEBI:57642"/>
        <dbReference type="ChEBI" id="CHEBI:59776"/>
        <dbReference type="EC" id="4.1.2.13"/>
    </reaction>
</comment>
<comment type="pathway">
    <text evidence="4">Carbohydrate degradation; glycolysis; D-glyceraldehyde 3-phosphate and glycerone phosphate from D-glucose: step 4/4.</text>
</comment>
<dbReference type="RefSeq" id="XP_027202815.1">
    <property type="nucleotide sequence ID" value="XM_027347014.1"/>
</dbReference>
<dbReference type="AlphaFoldDB" id="A0A6P6YC08"/>
<dbReference type="NCBIfam" id="NF006628">
    <property type="entry name" value="PRK09197.1"/>
    <property type="match status" value="1"/>
</dbReference>
<dbReference type="EC" id="4.1.2.13" evidence="6"/>
<dbReference type="PANTHER" id="PTHR30559">
    <property type="entry name" value="FRUCTOSE-BISPHOSPHATE ALDOLASE CLASS 2"/>
    <property type="match status" value="1"/>
</dbReference>
<dbReference type="NCBIfam" id="TIGR00167">
    <property type="entry name" value="cbbA"/>
    <property type="match status" value="1"/>
</dbReference>
<evidence type="ECO:0000256" key="5">
    <source>
        <dbReference type="ARBA" id="ARBA00005812"/>
    </source>
</evidence>
<reference evidence="12" key="1">
    <citation type="submission" date="2025-08" db="UniProtKB">
        <authorList>
            <consortium name="RefSeq"/>
        </authorList>
    </citation>
    <scope>IDENTIFICATION</scope>
    <source>
        <strain evidence="12">Airmid</strain>
    </source>
</reference>
<evidence type="ECO:0000256" key="3">
    <source>
        <dbReference type="ARBA" id="ARBA00002181"/>
    </source>
</evidence>
<evidence type="ECO:0000313" key="12">
    <source>
        <dbReference type="RefSeq" id="XP_027202815.1"/>
    </source>
</evidence>
<name>A0A6P6YC08_DERPT</name>
<evidence type="ECO:0000256" key="4">
    <source>
        <dbReference type="ARBA" id="ARBA00004714"/>
    </source>
</evidence>
<dbReference type="PIRSF" id="PIRSF001359">
    <property type="entry name" value="F_bP_aldolase_II"/>
    <property type="match status" value="1"/>
</dbReference>
<dbReference type="InterPro" id="IPR013785">
    <property type="entry name" value="Aldolase_TIM"/>
</dbReference>
<dbReference type="InterPro" id="IPR000771">
    <property type="entry name" value="FBA_II"/>
</dbReference>
<dbReference type="InterPro" id="IPR006411">
    <property type="entry name" value="Fruct_bisP_bact"/>
</dbReference>
<dbReference type="NCBIfam" id="TIGR01520">
    <property type="entry name" value="FruBisAldo_II_A"/>
    <property type="match status" value="1"/>
</dbReference>
<dbReference type="PROSITE" id="PS00806">
    <property type="entry name" value="ALDOLASE_CLASS_II_2"/>
    <property type="match status" value="1"/>
</dbReference>
<keyword evidence="8" id="KW-0862">Zinc</keyword>
<dbReference type="GO" id="GO:0006094">
    <property type="term" value="P:gluconeogenesis"/>
    <property type="evidence" value="ECO:0007669"/>
    <property type="project" value="TreeGrafter"/>
</dbReference>
<dbReference type="GO" id="GO:0004332">
    <property type="term" value="F:fructose-bisphosphate aldolase activity"/>
    <property type="evidence" value="ECO:0007669"/>
    <property type="project" value="UniProtKB-EC"/>
</dbReference>
<evidence type="ECO:0000256" key="8">
    <source>
        <dbReference type="ARBA" id="ARBA00022833"/>
    </source>
</evidence>
<accession>A0A6P6YC08</accession>
<sequence length="358" mass="39786">MTIISDLKIPGGVVVGDQVREIFNYAQTHNFAIPAINVTSSSTVVACLDAAREVGCPIIIQVSHGGAASFVGKGLDNTSNNASAQGSIAAAKFVRQMAKVYNVPVIMHSDHCAKKILGWLDKMIAADEEHFKEFGVPLFSSHMIDLSEETKQDNINLSFKYLQKTAKINSWLEMEIGITGGEEDGVNNESVDNASLYTQPEDIYDIYKKFSTVTDLFSIAAGFGNVHGVYKPGNVKLHPELLGKHQDYVKKMINSKKDKPVYFVFHGGSGSTPEEIKTAVKYGVVKMNIDTDTQWAYCSGLRDYFQKNRDYVQTQVGNPDGPEKPNKKYYDPRVFIRQAEVYMTKRIVEAYKNLNVTN</sequence>
<evidence type="ECO:0000313" key="11">
    <source>
        <dbReference type="Proteomes" id="UP000515146"/>
    </source>
</evidence>
<dbReference type="InParanoid" id="A0A6P6YC08"/>
<dbReference type="CDD" id="cd00946">
    <property type="entry name" value="FBP_aldolase_IIA"/>
    <property type="match status" value="1"/>
</dbReference>
<dbReference type="UniPathway" id="UPA00109">
    <property type="reaction ID" value="UER00183"/>
</dbReference>
<evidence type="ECO:0000256" key="1">
    <source>
        <dbReference type="ARBA" id="ARBA00000441"/>
    </source>
</evidence>
<dbReference type="GO" id="GO:0008270">
    <property type="term" value="F:zinc ion binding"/>
    <property type="evidence" value="ECO:0007669"/>
    <property type="project" value="InterPro"/>
</dbReference>
<comment type="cofactor">
    <cofactor evidence="2">
        <name>Zn(2+)</name>
        <dbReference type="ChEBI" id="CHEBI:29105"/>
    </cofactor>
</comment>
<dbReference type="GO" id="GO:0006096">
    <property type="term" value="P:glycolytic process"/>
    <property type="evidence" value="ECO:0007669"/>
    <property type="project" value="UniProtKB-UniPathway"/>
</dbReference>
<dbReference type="SUPFAM" id="SSF51569">
    <property type="entry name" value="Aldolase"/>
    <property type="match status" value="1"/>
</dbReference>
<evidence type="ECO:0000256" key="2">
    <source>
        <dbReference type="ARBA" id="ARBA00001947"/>
    </source>
</evidence>
<dbReference type="Pfam" id="PF01116">
    <property type="entry name" value="F_bP_aldolase"/>
    <property type="match status" value="1"/>
</dbReference>
<evidence type="ECO:0000256" key="7">
    <source>
        <dbReference type="ARBA" id="ARBA00022723"/>
    </source>
</evidence>
<dbReference type="FunFam" id="3.20.20.70:FF:000013">
    <property type="entry name" value="Class II fructose-bisphosphate aldolase"/>
    <property type="match status" value="1"/>
</dbReference>
<keyword evidence="9" id="KW-0324">Glycolysis</keyword>
<dbReference type="Gene3D" id="3.20.20.70">
    <property type="entry name" value="Aldolase class I"/>
    <property type="match status" value="1"/>
</dbReference>
<comment type="function">
    <text evidence="3">Catalyzes the aldol condensation of dihydroxyacetone phosphate (DHAP or glycerone-phosphate) with glyceraldehyde 3-phosphate (G3P) to form fructose 1,6-bisphosphate (FBP) in gluconeogenesis and the reverse reaction in glycolysis.</text>
</comment>
<keyword evidence="10" id="KW-0456">Lyase</keyword>
<evidence type="ECO:0000256" key="10">
    <source>
        <dbReference type="ARBA" id="ARBA00023239"/>
    </source>
</evidence>
<organism evidence="11 12">
    <name type="scientific">Dermatophagoides pteronyssinus</name>
    <name type="common">European house dust mite</name>
    <dbReference type="NCBI Taxonomy" id="6956"/>
    <lineage>
        <taxon>Eukaryota</taxon>
        <taxon>Metazoa</taxon>
        <taxon>Ecdysozoa</taxon>
        <taxon>Arthropoda</taxon>
        <taxon>Chelicerata</taxon>
        <taxon>Arachnida</taxon>
        <taxon>Acari</taxon>
        <taxon>Acariformes</taxon>
        <taxon>Sarcoptiformes</taxon>
        <taxon>Astigmata</taxon>
        <taxon>Psoroptidia</taxon>
        <taxon>Analgoidea</taxon>
        <taxon>Pyroglyphidae</taxon>
        <taxon>Dermatophagoidinae</taxon>
        <taxon>Dermatophagoides</taxon>
    </lineage>
</organism>
<dbReference type="KEGG" id="dpte:113796712"/>
<dbReference type="GO" id="GO:0005829">
    <property type="term" value="C:cytosol"/>
    <property type="evidence" value="ECO:0007669"/>
    <property type="project" value="TreeGrafter"/>
</dbReference>
<dbReference type="Proteomes" id="UP000515146">
    <property type="component" value="Unplaced"/>
</dbReference>
<evidence type="ECO:0000256" key="9">
    <source>
        <dbReference type="ARBA" id="ARBA00023152"/>
    </source>
</evidence>
<dbReference type="PANTHER" id="PTHR30559:SF0">
    <property type="entry name" value="FRUCTOSE-BISPHOSPHATE ALDOLASE"/>
    <property type="match status" value="1"/>
</dbReference>
<keyword evidence="11" id="KW-1185">Reference proteome</keyword>
<dbReference type="PROSITE" id="PS00602">
    <property type="entry name" value="ALDOLASE_CLASS_II_1"/>
    <property type="match status" value="1"/>
</dbReference>
<keyword evidence="7" id="KW-0479">Metal-binding</keyword>
<gene>
    <name evidence="12" type="primary">LOC113796712</name>
</gene>
<protein>
    <recommendedName>
        <fullName evidence="6">fructose-bisphosphate aldolase</fullName>
        <ecNumber evidence="6">4.1.2.13</ecNumber>
    </recommendedName>
</protein>
<evidence type="ECO:0000256" key="6">
    <source>
        <dbReference type="ARBA" id="ARBA00013068"/>
    </source>
</evidence>
<proteinExistence type="inferred from homology"/>
<dbReference type="OrthoDB" id="10257187at2759"/>
<comment type="similarity">
    <text evidence="5">Belongs to the class II fructose-bisphosphate aldolase family.</text>
</comment>